<feature type="compositionally biased region" description="Low complexity" evidence="1">
    <location>
        <begin position="415"/>
        <end position="426"/>
    </location>
</feature>
<evidence type="ECO:0000313" key="2">
    <source>
        <dbReference type="EMBL" id="KAG7381983.1"/>
    </source>
</evidence>
<sequence length="928" mass="102197">MPRAEDHDAELAASATHVAVLEDSYAAGSTKLRAETSEIVNYVAKYCEEVEADSARTRRRNKGTERQPPGDGNVKPSSKTIHTKAQEGGEAEGGGGMTAERGGSQSRSGNAEETAGSGLDGDVEVPGGGSSAESKGSSTEELRGGASACTLSASAGGTGADPSSGEKKNVVEQQGEQYYHLTTLELPDIPLVISTVGYAAIKQSGEERLRQAIEMFRTKEDDALEWSADVPDLWSCWETCSDDRSPIDFGQVMKTQERIQLSSGPRRMQCGWCEARESSGELLDGESSRLLRTMVRANAQVLLLKKDIIVPNVFEADWERSFDDMRLPRSSAEPGGELQQLLLPSDLVRRDDAKIIGAPSNIVSLADSYLHSLQRPDISLTGASMNIPSVWCLEVARGRLAALVAEEFTTAVPQPVVPASSSPASPGLHRTPPEKADESTSSASRPRGPSLSAQIHSGDQDTAMQTSQPSAFSGKLKVIVEDNPLSTDYFLSDRFLRCHWSEPPNEVYTRDVAVREDSNASGSSEPLKYDQHLQQIARPALWDLMRKKVLQVDRTTFPHAFNRVSLEALEAIIYQQFRKVKNMSLNPSATSSVEIVEACTSLRQAVWLHTLRVVSIGQMAAARNGDMMSAIVARILPSAKYKLVLGPSNWKDFLVLLQAIGGSAALSDSTMELVVDAPTCKEDPTLQLPPKRQRVLQSEKEVTPVRVLCSIEFLEQDELLDELCTEQQIFFIERDLPPPIDILVDETNCICVVTEDTFQVEANMRGFIYSLARLQVQLKKCWLVIALSSSLSTETEDMMNSFLAALAQFRIEIQVLTSFSCEEAGRFVRAVVDGCAEVALRDHRILPRLWFERPFLLEEESQFERFLVSTRIVNHYAAQSLLHKICMEDLFSKRLDALKLLVQKAVTDEQLELLWRLVQQNHGLNPGV</sequence>
<feature type="region of interest" description="Disordered" evidence="1">
    <location>
        <begin position="415"/>
        <end position="468"/>
    </location>
</feature>
<accession>A0A8T1VPK5</accession>
<keyword evidence="3" id="KW-1185">Reference proteome</keyword>
<feature type="region of interest" description="Disordered" evidence="1">
    <location>
        <begin position="49"/>
        <end position="171"/>
    </location>
</feature>
<dbReference type="EMBL" id="JAGDFM010000224">
    <property type="protein sequence ID" value="KAG7381983.1"/>
    <property type="molecule type" value="Genomic_DNA"/>
</dbReference>
<protein>
    <submittedName>
        <fullName evidence="2">Uncharacterized protein</fullName>
    </submittedName>
</protein>
<evidence type="ECO:0000256" key="1">
    <source>
        <dbReference type="SAM" id="MobiDB-lite"/>
    </source>
</evidence>
<evidence type="ECO:0000313" key="3">
    <source>
        <dbReference type="Proteomes" id="UP000694044"/>
    </source>
</evidence>
<proteinExistence type="predicted"/>
<dbReference type="AlphaFoldDB" id="A0A8T1VPK5"/>
<gene>
    <name evidence="2" type="ORF">PHYPSEUDO_005397</name>
</gene>
<feature type="compositionally biased region" description="Polar residues" evidence="1">
    <location>
        <begin position="451"/>
        <end position="468"/>
    </location>
</feature>
<dbReference type="Proteomes" id="UP000694044">
    <property type="component" value="Unassembled WGS sequence"/>
</dbReference>
<comment type="caution">
    <text evidence="2">The sequence shown here is derived from an EMBL/GenBank/DDBJ whole genome shotgun (WGS) entry which is preliminary data.</text>
</comment>
<dbReference type="OrthoDB" id="115253at2759"/>
<reference evidence="2" key="1">
    <citation type="submission" date="2021-02" db="EMBL/GenBank/DDBJ databases">
        <authorList>
            <person name="Palmer J.M."/>
        </authorList>
    </citation>
    <scope>NUCLEOTIDE SEQUENCE</scope>
    <source>
        <strain evidence="2">SCRP734</strain>
    </source>
</reference>
<name>A0A8T1VPK5_9STRA</name>
<organism evidence="2 3">
    <name type="scientific">Phytophthora pseudosyringae</name>
    <dbReference type="NCBI Taxonomy" id="221518"/>
    <lineage>
        <taxon>Eukaryota</taxon>
        <taxon>Sar</taxon>
        <taxon>Stramenopiles</taxon>
        <taxon>Oomycota</taxon>
        <taxon>Peronosporomycetes</taxon>
        <taxon>Peronosporales</taxon>
        <taxon>Peronosporaceae</taxon>
        <taxon>Phytophthora</taxon>
    </lineage>
</organism>